<evidence type="ECO:0000256" key="6">
    <source>
        <dbReference type="ARBA" id="ARBA00022692"/>
    </source>
</evidence>
<feature type="transmembrane region" description="Helical" evidence="10">
    <location>
        <begin position="182"/>
        <end position="200"/>
    </location>
</feature>
<feature type="transmembrane region" description="Helical" evidence="10">
    <location>
        <begin position="20"/>
        <end position="46"/>
    </location>
</feature>
<protein>
    <recommendedName>
        <fullName evidence="10">Tol-Pal system protein TolQ</fullName>
    </recommendedName>
</protein>
<dbReference type="InterPro" id="IPR002898">
    <property type="entry name" value="MotA_ExbB_proton_chnl"/>
</dbReference>
<dbReference type="EMBL" id="FOXA01000003">
    <property type="protein sequence ID" value="SFP15603.1"/>
    <property type="molecule type" value="Genomic_DNA"/>
</dbReference>
<evidence type="ECO:0000259" key="11">
    <source>
        <dbReference type="Pfam" id="PF01618"/>
    </source>
</evidence>
<name>A0A1I5N1I0_9RHOB</name>
<dbReference type="PANTHER" id="PTHR30625">
    <property type="entry name" value="PROTEIN TOLQ"/>
    <property type="match status" value="1"/>
</dbReference>
<dbReference type="PANTHER" id="PTHR30625:SF3">
    <property type="entry name" value="TOL-PAL SYSTEM PROTEIN TOLQ"/>
    <property type="match status" value="1"/>
</dbReference>
<evidence type="ECO:0000256" key="10">
    <source>
        <dbReference type="HAMAP-Rule" id="MF_02202"/>
    </source>
</evidence>
<dbReference type="STRING" id="441119.SAMN04488047_10350"/>
<comment type="subcellular location">
    <subcellularLocation>
        <location evidence="10">Cell inner membrane</location>
        <topology evidence="10">Multi-pass membrane protein</topology>
    </subcellularLocation>
    <subcellularLocation>
        <location evidence="1">Cell membrane</location>
        <topology evidence="1">Multi-pass membrane protein</topology>
    </subcellularLocation>
</comment>
<evidence type="ECO:0000256" key="3">
    <source>
        <dbReference type="ARBA" id="ARBA00022475"/>
    </source>
</evidence>
<feature type="domain" description="MotA/TolQ/ExbB proton channel" evidence="11">
    <location>
        <begin position="113"/>
        <end position="214"/>
    </location>
</feature>
<evidence type="ECO:0000256" key="4">
    <source>
        <dbReference type="ARBA" id="ARBA00022519"/>
    </source>
</evidence>
<dbReference type="AlphaFoldDB" id="A0A1I5N1I0"/>
<dbReference type="Proteomes" id="UP000199356">
    <property type="component" value="Unassembled WGS sequence"/>
</dbReference>
<proteinExistence type="inferred from homology"/>
<comment type="similarity">
    <text evidence="2 10">Belongs to the ExbB/TolQ family.</text>
</comment>
<dbReference type="InterPro" id="IPR050790">
    <property type="entry name" value="ExbB/TolQ_transport"/>
</dbReference>
<sequence>METETLVLAQEMDFSMWALFARATVTVKLVMLILILASVWSWAIIIQKHLTFARARREARRFDRAFWSGEPLDELYQKLGPNPSGRAEAVFASGMVEWERSHRQDGALIPGAQARIERSMDVAIAKESEELERGLPLLATVGSTAPFIGLFGTVWGIMHAFIEIAEAQNTNLAVVAPGIAEALLATGLGLLAAIPAVIFYNKLSADQARIVGGYEAFADEFSTILSRQLDTAA</sequence>
<dbReference type="NCBIfam" id="TIGR02796">
    <property type="entry name" value="tolQ"/>
    <property type="match status" value="1"/>
</dbReference>
<keyword evidence="6 10" id="KW-0812">Transmembrane</keyword>
<keyword evidence="13" id="KW-1185">Reference proteome</keyword>
<dbReference type="GO" id="GO:0043213">
    <property type="term" value="P:bacteriocin transport"/>
    <property type="evidence" value="ECO:0007669"/>
    <property type="project" value="InterPro"/>
</dbReference>
<evidence type="ECO:0000256" key="2">
    <source>
        <dbReference type="ARBA" id="ARBA00010442"/>
    </source>
</evidence>
<dbReference type="Pfam" id="PF01618">
    <property type="entry name" value="MotA_ExbB"/>
    <property type="match status" value="1"/>
</dbReference>
<comment type="subunit">
    <text evidence="10">The Tol-Pal system is composed of five core proteins: the inner membrane proteins TolA, TolQ and TolR, the periplasmic protein TolB and the outer membrane protein Pal. They form a network linking the inner and outer membranes and the peptidoglycan layer.</text>
</comment>
<evidence type="ECO:0000256" key="1">
    <source>
        <dbReference type="ARBA" id="ARBA00004651"/>
    </source>
</evidence>
<comment type="function">
    <text evidence="10">Part of the Tol-Pal system, which plays a role in outer membrane invagination during cell division and is important for maintaining outer membrane integrity.</text>
</comment>
<evidence type="ECO:0000313" key="13">
    <source>
        <dbReference type="Proteomes" id="UP000199356"/>
    </source>
</evidence>
<evidence type="ECO:0000313" key="12">
    <source>
        <dbReference type="EMBL" id="SFP15603.1"/>
    </source>
</evidence>
<accession>A0A1I5N1I0</accession>
<keyword evidence="9 10" id="KW-0131">Cell cycle</keyword>
<feature type="transmembrane region" description="Helical" evidence="10">
    <location>
        <begin position="135"/>
        <end position="162"/>
    </location>
</feature>
<evidence type="ECO:0000256" key="7">
    <source>
        <dbReference type="ARBA" id="ARBA00022989"/>
    </source>
</evidence>
<keyword evidence="8 10" id="KW-0472">Membrane</keyword>
<evidence type="ECO:0000256" key="9">
    <source>
        <dbReference type="ARBA" id="ARBA00023306"/>
    </source>
</evidence>
<dbReference type="GO" id="GO:0017038">
    <property type="term" value="P:protein import"/>
    <property type="evidence" value="ECO:0007669"/>
    <property type="project" value="TreeGrafter"/>
</dbReference>
<evidence type="ECO:0000256" key="5">
    <source>
        <dbReference type="ARBA" id="ARBA00022618"/>
    </source>
</evidence>
<keyword evidence="7 10" id="KW-1133">Transmembrane helix</keyword>
<dbReference type="RefSeq" id="WP_093418826.1">
    <property type="nucleotide sequence ID" value="NZ_FOXA01000003.1"/>
</dbReference>
<keyword evidence="4 10" id="KW-0997">Cell inner membrane</keyword>
<dbReference type="OrthoDB" id="9805133at2"/>
<keyword evidence="5 10" id="KW-0132">Cell division</keyword>
<dbReference type="GO" id="GO:0005886">
    <property type="term" value="C:plasma membrane"/>
    <property type="evidence" value="ECO:0007669"/>
    <property type="project" value="UniProtKB-SubCell"/>
</dbReference>
<gene>
    <name evidence="10" type="primary">tolQ</name>
    <name evidence="12" type="ORF">SAMN04488047_10350</name>
</gene>
<reference evidence="12 13" key="1">
    <citation type="submission" date="2016-10" db="EMBL/GenBank/DDBJ databases">
        <authorList>
            <person name="de Groot N.N."/>
        </authorList>
    </citation>
    <scope>NUCLEOTIDE SEQUENCE [LARGE SCALE GENOMIC DNA]</scope>
    <source>
        <strain evidence="12 13">DSM 19547</strain>
    </source>
</reference>
<dbReference type="HAMAP" id="MF_02202">
    <property type="entry name" value="TolQ"/>
    <property type="match status" value="1"/>
</dbReference>
<organism evidence="12 13">
    <name type="scientific">Tranquillimonas alkanivorans</name>
    <dbReference type="NCBI Taxonomy" id="441119"/>
    <lineage>
        <taxon>Bacteria</taxon>
        <taxon>Pseudomonadati</taxon>
        <taxon>Pseudomonadota</taxon>
        <taxon>Alphaproteobacteria</taxon>
        <taxon>Rhodobacterales</taxon>
        <taxon>Roseobacteraceae</taxon>
        <taxon>Tranquillimonas</taxon>
    </lineage>
</organism>
<keyword evidence="3 10" id="KW-1003">Cell membrane</keyword>
<dbReference type="InterPro" id="IPR014163">
    <property type="entry name" value="Tol-Pal_TolQ"/>
</dbReference>
<evidence type="ECO:0000256" key="8">
    <source>
        <dbReference type="ARBA" id="ARBA00023136"/>
    </source>
</evidence>
<dbReference type="GO" id="GO:0051301">
    <property type="term" value="P:cell division"/>
    <property type="evidence" value="ECO:0007669"/>
    <property type="project" value="UniProtKB-UniRule"/>
</dbReference>